<gene>
    <name evidence="10" type="ORF">AFUS01_LOCUS44823</name>
</gene>
<name>A0A8J2Q5Z5_9HEXA</name>
<feature type="transmembrane region" description="Helical" evidence="9">
    <location>
        <begin position="67"/>
        <end position="88"/>
    </location>
</feature>
<dbReference type="GO" id="GO:0005737">
    <property type="term" value="C:cytoplasm"/>
    <property type="evidence" value="ECO:0007669"/>
    <property type="project" value="UniProtKB-ARBA"/>
</dbReference>
<dbReference type="GO" id="GO:0016020">
    <property type="term" value="C:membrane"/>
    <property type="evidence" value="ECO:0007669"/>
    <property type="project" value="UniProtKB-SubCell"/>
</dbReference>
<evidence type="ECO:0000256" key="3">
    <source>
        <dbReference type="ARBA" id="ARBA00022448"/>
    </source>
</evidence>
<feature type="transmembrane region" description="Helical" evidence="9">
    <location>
        <begin position="100"/>
        <end position="118"/>
    </location>
</feature>
<keyword evidence="4 9" id="KW-0812">Transmembrane</keyword>
<dbReference type="InterPro" id="IPR011691">
    <property type="entry name" value="Vesicle_transpt_SFT2"/>
</dbReference>
<dbReference type="PANTHER" id="PTHR23137:SF6">
    <property type="entry name" value="VESICLE TRANSPORT PROTEIN"/>
    <property type="match status" value="1"/>
</dbReference>
<keyword evidence="11" id="KW-1185">Reference proteome</keyword>
<comment type="caution">
    <text evidence="10">The sequence shown here is derived from an EMBL/GenBank/DDBJ whole genome shotgun (WGS) entry which is preliminary data.</text>
</comment>
<evidence type="ECO:0000256" key="1">
    <source>
        <dbReference type="ARBA" id="ARBA00003566"/>
    </source>
</evidence>
<comment type="similarity">
    <text evidence="8 9">Belongs to the SFT2 family.</text>
</comment>
<feature type="transmembrane region" description="Helical" evidence="9">
    <location>
        <begin position="124"/>
        <end position="146"/>
    </location>
</feature>
<dbReference type="PANTHER" id="PTHR23137">
    <property type="entry name" value="VESICLE TRANSPORT PROTEIN-RELATED"/>
    <property type="match status" value="1"/>
</dbReference>
<evidence type="ECO:0000256" key="8">
    <source>
        <dbReference type="ARBA" id="ARBA00025800"/>
    </source>
</evidence>
<evidence type="ECO:0000313" key="10">
    <source>
        <dbReference type="EMBL" id="CAG7835456.1"/>
    </source>
</evidence>
<sequence length="160" mass="17783">MDKLRRALSGDEAENRAEQGGLQEIIDASSLSWETRLKWFLICFIGGFLFSILGSVMLFFFNYRAFAVFYTLGSLSSLGSTMFLMGPVKQIKAMFSSTRIIATVIVLLSIVLTVFFAVKGKAGLALLFCLIQFLAMIWYSISYIPFARDAVKKALSGICL</sequence>
<comment type="subcellular location">
    <subcellularLocation>
        <location evidence="2 9">Membrane</location>
        <topology evidence="2 9">Multi-pass membrane protein</topology>
    </subcellularLocation>
</comment>
<feature type="transmembrane region" description="Helical" evidence="9">
    <location>
        <begin position="39"/>
        <end position="61"/>
    </location>
</feature>
<keyword evidence="6 9" id="KW-1133">Transmembrane helix</keyword>
<organism evidence="10 11">
    <name type="scientific">Allacma fusca</name>
    <dbReference type="NCBI Taxonomy" id="39272"/>
    <lineage>
        <taxon>Eukaryota</taxon>
        <taxon>Metazoa</taxon>
        <taxon>Ecdysozoa</taxon>
        <taxon>Arthropoda</taxon>
        <taxon>Hexapoda</taxon>
        <taxon>Collembola</taxon>
        <taxon>Symphypleona</taxon>
        <taxon>Sminthuridae</taxon>
        <taxon>Allacma</taxon>
    </lineage>
</organism>
<protein>
    <recommendedName>
        <fullName evidence="9">Vesicle transport protein</fullName>
    </recommendedName>
</protein>
<comment type="function">
    <text evidence="1 9">May be involved in fusion of retrograde transport vesicles derived from an endocytic compartment with the Golgi complex.</text>
</comment>
<evidence type="ECO:0000256" key="7">
    <source>
        <dbReference type="ARBA" id="ARBA00023136"/>
    </source>
</evidence>
<dbReference type="AlphaFoldDB" id="A0A8J2Q5Z5"/>
<accession>A0A8J2Q5Z5</accession>
<evidence type="ECO:0000256" key="2">
    <source>
        <dbReference type="ARBA" id="ARBA00004141"/>
    </source>
</evidence>
<evidence type="ECO:0000256" key="9">
    <source>
        <dbReference type="RuleBase" id="RU363111"/>
    </source>
</evidence>
<dbReference type="EMBL" id="CAJVCH010570630">
    <property type="protein sequence ID" value="CAG7835456.1"/>
    <property type="molecule type" value="Genomic_DNA"/>
</dbReference>
<dbReference type="InterPro" id="IPR007305">
    <property type="entry name" value="Vesicle_transpt_Got1/SFT2"/>
</dbReference>
<dbReference type="GO" id="GO:0016192">
    <property type="term" value="P:vesicle-mediated transport"/>
    <property type="evidence" value="ECO:0007669"/>
    <property type="project" value="InterPro"/>
</dbReference>
<reference evidence="10" key="1">
    <citation type="submission" date="2021-06" db="EMBL/GenBank/DDBJ databases">
        <authorList>
            <person name="Hodson N. C."/>
            <person name="Mongue J. A."/>
            <person name="Jaron S. K."/>
        </authorList>
    </citation>
    <scope>NUCLEOTIDE SEQUENCE</scope>
</reference>
<dbReference type="GO" id="GO:0012505">
    <property type="term" value="C:endomembrane system"/>
    <property type="evidence" value="ECO:0007669"/>
    <property type="project" value="UniProtKB-ARBA"/>
</dbReference>
<evidence type="ECO:0000313" key="11">
    <source>
        <dbReference type="Proteomes" id="UP000708208"/>
    </source>
</evidence>
<evidence type="ECO:0000256" key="4">
    <source>
        <dbReference type="ARBA" id="ARBA00022692"/>
    </source>
</evidence>
<keyword evidence="7 9" id="KW-0472">Membrane</keyword>
<proteinExistence type="inferred from homology"/>
<dbReference type="Proteomes" id="UP000708208">
    <property type="component" value="Unassembled WGS sequence"/>
</dbReference>
<keyword evidence="3 9" id="KW-0813">Transport</keyword>
<evidence type="ECO:0000256" key="6">
    <source>
        <dbReference type="ARBA" id="ARBA00022989"/>
    </source>
</evidence>
<dbReference type="Pfam" id="PF04178">
    <property type="entry name" value="Got1"/>
    <property type="match status" value="1"/>
</dbReference>
<keyword evidence="5 9" id="KW-0653">Protein transport</keyword>
<dbReference type="GO" id="GO:0015031">
    <property type="term" value="P:protein transport"/>
    <property type="evidence" value="ECO:0007669"/>
    <property type="project" value="UniProtKB-KW"/>
</dbReference>
<evidence type="ECO:0000256" key="5">
    <source>
        <dbReference type="ARBA" id="ARBA00022927"/>
    </source>
</evidence>
<dbReference type="OrthoDB" id="73614at2759"/>